<dbReference type="AlphaFoldDB" id="A0A432X7Z9"/>
<feature type="compositionally biased region" description="Polar residues" evidence="1">
    <location>
        <begin position="175"/>
        <end position="187"/>
    </location>
</feature>
<sequence length="383" mass="41881">MTVEDENIQQKQSGEEAQLDMRLFPGDILRAAREAKGLSTADVAASLCLRQQLIEELEANKFDPKVAVTFTRGYLRSYAKHVEASEEYVLNAYHDLIDEKPQPKDMRSFSRKKTMETHDNRLMLITYVIVAILIASVVLFFWQQSATTNDLETTDMPATSEQQTEQQMEPEASQAMPSETQDASAQAANAVPSDAFITAASEQSAEQTAQPFEDGANRGGESLALENELSQPPQELTSESRDLTSPAAGEEQTPTPQQAGAEQAEEPLSEPLMNNETTAEATAENTPVTRTGSFLDAADPNAGELVLYFKGDSWVEVSEHGNNENILAVGTKRKGYNMPLGGVSAYNVILGAPTAVEVYYQGERVDLSALPTNRVVPFRVPEL</sequence>
<dbReference type="Pfam" id="PF13413">
    <property type="entry name" value="HTH_25"/>
    <property type="match status" value="1"/>
</dbReference>
<protein>
    <recommendedName>
        <fullName evidence="3">Cytoskeleton protein RodZ-like C-terminal domain-containing protein</fullName>
    </recommendedName>
</protein>
<gene>
    <name evidence="4" type="ORF">CWE15_06120</name>
</gene>
<evidence type="ECO:0000313" key="4">
    <source>
        <dbReference type="EMBL" id="RUO42975.1"/>
    </source>
</evidence>
<feature type="region of interest" description="Disordered" evidence="1">
    <location>
        <begin position="152"/>
        <end position="190"/>
    </location>
</feature>
<keyword evidence="2" id="KW-1133">Transmembrane helix</keyword>
<dbReference type="RefSeq" id="WP_126757191.1">
    <property type="nucleotide sequence ID" value="NZ_PIPQ01000002.1"/>
</dbReference>
<keyword evidence="2" id="KW-0472">Membrane</keyword>
<feature type="domain" description="Cytoskeleton protein RodZ-like C-terminal" evidence="3">
    <location>
        <begin position="306"/>
        <end position="377"/>
    </location>
</feature>
<feature type="compositionally biased region" description="Polar residues" evidence="1">
    <location>
        <begin position="228"/>
        <end position="237"/>
    </location>
</feature>
<dbReference type="GO" id="GO:0003677">
    <property type="term" value="F:DNA binding"/>
    <property type="evidence" value="ECO:0007669"/>
    <property type="project" value="InterPro"/>
</dbReference>
<accession>A0A432X7Z9</accession>
<feature type="region of interest" description="Disordered" evidence="1">
    <location>
        <begin position="200"/>
        <end position="219"/>
    </location>
</feature>
<evidence type="ECO:0000256" key="2">
    <source>
        <dbReference type="SAM" id="Phobius"/>
    </source>
</evidence>
<reference evidence="4 5" key="1">
    <citation type="journal article" date="2011" name="Front. Microbiol.">
        <title>Genomic signatures of strain selection and enhancement in Bacillus atrophaeus var. globigii, a historical biowarfare simulant.</title>
        <authorList>
            <person name="Gibbons H.S."/>
            <person name="Broomall S.M."/>
            <person name="McNew L.A."/>
            <person name="Daligault H."/>
            <person name="Chapman C."/>
            <person name="Bruce D."/>
            <person name="Karavis M."/>
            <person name="Krepps M."/>
            <person name="McGregor P.A."/>
            <person name="Hong C."/>
            <person name="Park K.H."/>
            <person name="Akmal A."/>
            <person name="Feldman A."/>
            <person name="Lin J.S."/>
            <person name="Chang W.E."/>
            <person name="Higgs B.W."/>
            <person name="Demirev P."/>
            <person name="Lindquist J."/>
            <person name="Liem A."/>
            <person name="Fochler E."/>
            <person name="Read T.D."/>
            <person name="Tapia R."/>
            <person name="Johnson S."/>
            <person name="Bishop-Lilly K.A."/>
            <person name="Detter C."/>
            <person name="Han C."/>
            <person name="Sozhamannan S."/>
            <person name="Rosenzweig C.N."/>
            <person name="Skowronski E.W."/>
        </authorList>
    </citation>
    <scope>NUCLEOTIDE SEQUENCE [LARGE SCALE GENOMIC DNA]</scope>
    <source>
        <strain evidence="4 5">AIT1</strain>
    </source>
</reference>
<dbReference type="InterPro" id="IPR050400">
    <property type="entry name" value="Bact_Cytoskel_RodZ"/>
</dbReference>
<dbReference type="InterPro" id="IPR001387">
    <property type="entry name" value="Cro/C1-type_HTH"/>
</dbReference>
<feature type="compositionally biased region" description="Low complexity" evidence="1">
    <location>
        <begin position="200"/>
        <end position="210"/>
    </location>
</feature>
<proteinExistence type="predicted"/>
<dbReference type="PANTHER" id="PTHR34475:SF1">
    <property type="entry name" value="CYTOSKELETON PROTEIN RODZ"/>
    <property type="match status" value="1"/>
</dbReference>
<feature type="transmembrane region" description="Helical" evidence="2">
    <location>
        <begin position="122"/>
        <end position="142"/>
    </location>
</feature>
<name>A0A432X7Z9_9GAMM</name>
<dbReference type="Gene3D" id="1.10.260.40">
    <property type="entry name" value="lambda repressor-like DNA-binding domains"/>
    <property type="match status" value="1"/>
</dbReference>
<dbReference type="SUPFAM" id="SSF47413">
    <property type="entry name" value="lambda repressor-like DNA-binding domains"/>
    <property type="match status" value="1"/>
</dbReference>
<feature type="region of interest" description="Disordered" evidence="1">
    <location>
        <begin position="227"/>
        <end position="271"/>
    </location>
</feature>
<evidence type="ECO:0000259" key="3">
    <source>
        <dbReference type="Pfam" id="PF13464"/>
    </source>
</evidence>
<dbReference type="Proteomes" id="UP000286976">
    <property type="component" value="Unassembled WGS sequence"/>
</dbReference>
<evidence type="ECO:0000313" key="5">
    <source>
        <dbReference type="Proteomes" id="UP000286976"/>
    </source>
</evidence>
<keyword evidence="5" id="KW-1185">Reference proteome</keyword>
<dbReference type="InterPro" id="IPR010982">
    <property type="entry name" value="Lambda_DNA-bd_dom_sf"/>
</dbReference>
<dbReference type="InterPro" id="IPR025194">
    <property type="entry name" value="RodZ-like_C"/>
</dbReference>
<dbReference type="PANTHER" id="PTHR34475">
    <property type="match status" value="1"/>
</dbReference>
<organism evidence="4 5">
    <name type="scientific">Aliidiomarina taiwanensis</name>
    <dbReference type="NCBI Taxonomy" id="946228"/>
    <lineage>
        <taxon>Bacteria</taxon>
        <taxon>Pseudomonadati</taxon>
        <taxon>Pseudomonadota</taxon>
        <taxon>Gammaproteobacteria</taxon>
        <taxon>Alteromonadales</taxon>
        <taxon>Idiomarinaceae</taxon>
        <taxon>Aliidiomarina</taxon>
    </lineage>
</organism>
<dbReference type="EMBL" id="PIPQ01000002">
    <property type="protein sequence ID" value="RUO42975.1"/>
    <property type="molecule type" value="Genomic_DNA"/>
</dbReference>
<dbReference type="Pfam" id="PF13464">
    <property type="entry name" value="RodZ_C"/>
    <property type="match status" value="1"/>
</dbReference>
<dbReference type="OrthoDB" id="9790252at2"/>
<keyword evidence="2" id="KW-0812">Transmembrane</keyword>
<evidence type="ECO:0000256" key="1">
    <source>
        <dbReference type="SAM" id="MobiDB-lite"/>
    </source>
</evidence>
<dbReference type="CDD" id="cd00093">
    <property type="entry name" value="HTH_XRE"/>
    <property type="match status" value="1"/>
</dbReference>
<comment type="caution">
    <text evidence="4">The sequence shown here is derived from an EMBL/GenBank/DDBJ whole genome shotgun (WGS) entry which is preliminary data.</text>
</comment>
<feature type="compositionally biased region" description="Polar residues" evidence="1">
    <location>
        <begin position="152"/>
        <end position="167"/>
    </location>
</feature>